<protein>
    <submittedName>
        <fullName evidence="2">Uncharacterized protein</fullName>
    </submittedName>
</protein>
<feature type="transmembrane region" description="Helical" evidence="1">
    <location>
        <begin position="13"/>
        <end position="35"/>
    </location>
</feature>
<dbReference type="AlphaFoldDB" id="A0A2G3A1P3"/>
<evidence type="ECO:0000313" key="3">
    <source>
        <dbReference type="Proteomes" id="UP000222542"/>
    </source>
</evidence>
<gene>
    <name evidence="2" type="ORF">T459_10248</name>
</gene>
<keyword evidence="1" id="KW-0472">Membrane</keyword>
<keyword evidence="1" id="KW-0812">Transmembrane</keyword>
<proteinExistence type="predicted"/>
<reference evidence="2 3" key="1">
    <citation type="journal article" date="2014" name="Nat. Genet.">
        <title>Genome sequence of the hot pepper provides insights into the evolution of pungency in Capsicum species.</title>
        <authorList>
            <person name="Kim S."/>
            <person name="Park M."/>
            <person name="Yeom S.I."/>
            <person name="Kim Y.M."/>
            <person name="Lee J.M."/>
            <person name="Lee H.A."/>
            <person name="Seo E."/>
            <person name="Choi J."/>
            <person name="Cheong K."/>
            <person name="Kim K.T."/>
            <person name="Jung K."/>
            <person name="Lee G.W."/>
            <person name="Oh S.K."/>
            <person name="Bae C."/>
            <person name="Kim S.B."/>
            <person name="Lee H.Y."/>
            <person name="Kim S.Y."/>
            <person name="Kim M.S."/>
            <person name="Kang B.C."/>
            <person name="Jo Y.D."/>
            <person name="Yang H.B."/>
            <person name="Jeong H.J."/>
            <person name="Kang W.H."/>
            <person name="Kwon J.K."/>
            <person name="Shin C."/>
            <person name="Lim J.Y."/>
            <person name="Park J.H."/>
            <person name="Huh J.H."/>
            <person name="Kim J.S."/>
            <person name="Kim B.D."/>
            <person name="Cohen O."/>
            <person name="Paran I."/>
            <person name="Suh M.C."/>
            <person name="Lee S.B."/>
            <person name="Kim Y.K."/>
            <person name="Shin Y."/>
            <person name="Noh S.J."/>
            <person name="Park J."/>
            <person name="Seo Y.S."/>
            <person name="Kwon S.Y."/>
            <person name="Kim H.A."/>
            <person name="Park J.M."/>
            <person name="Kim H.J."/>
            <person name="Choi S.B."/>
            <person name="Bosland P.W."/>
            <person name="Reeves G."/>
            <person name="Jo S.H."/>
            <person name="Lee B.W."/>
            <person name="Cho H.T."/>
            <person name="Choi H.S."/>
            <person name="Lee M.S."/>
            <person name="Yu Y."/>
            <person name="Do Choi Y."/>
            <person name="Park B.S."/>
            <person name="van Deynze A."/>
            <person name="Ashrafi H."/>
            <person name="Hill T."/>
            <person name="Kim W.T."/>
            <person name="Pai H.S."/>
            <person name="Ahn H.K."/>
            <person name="Yeam I."/>
            <person name="Giovannoni J.J."/>
            <person name="Rose J.K."/>
            <person name="Sorensen I."/>
            <person name="Lee S.J."/>
            <person name="Kim R.W."/>
            <person name="Choi I.Y."/>
            <person name="Choi B.S."/>
            <person name="Lim J.S."/>
            <person name="Lee Y.H."/>
            <person name="Choi D."/>
        </authorList>
    </citation>
    <scope>NUCLEOTIDE SEQUENCE [LARGE SCALE GENOMIC DNA]</scope>
    <source>
        <strain evidence="3">cv. CM334</strain>
    </source>
</reference>
<reference evidence="2 3" key="2">
    <citation type="journal article" date="2017" name="Genome Biol.">
        <title>New reference genome sequences of hot pepper reveal the massive evolution of plant disease-resistance genes by retroduplication.</title>
        <authorList>
            <person name="Kim S."/>
            <person name="Park J."/>
            <person name="Yeom S.I."/>
            <person name="Kim Y.M."/>
            <person name="Seo E."/>
            <person name="Kim K.T."/>
            <person name="Kim M.S."/>
            <person name="Lee J.M."/>
            <person name="Cheong K."/>
            <person name="Shin H.S."/>
            <person name="Kim S.B."/>
            <person name="Han K."/>
            <person name="Lee J."/>
            <person name="Park M."/>
            <person name="Lee H.A."/>
            <person name="Lee H.Y."/>
            <person name="Lee Y."/>
            <person name="Oh S."/>
            <person name="Lee J.H."/>
            <person name="Choi E."/>
            <person name="Choi E."/>
            <person name="Lee S.E."/>
            <person name="Jeon J."/>
            <person name="Kim H."/>
            <person name="Choi G."/>
            <person name="Song H."/>
            <person name="Lee J."/>
            <person name="Lee S.C."/>
            <person name="Kwon J.K."/>
            <person name="Lee H.Y."/>
            <person name="Koo N."/>
            <person name="Hong Y."/>
            <person name="Kim R.W."/>
            <person name="Kang W.H."/>
            <person name="Huh J.H."/>
            <person name="Kang B.C."/>
            <person name="Yang T.J."/>
            <person name="Lee Y.H."/>
            <person name="Bennetzen J.L."/>
            <person name="Choi D."/>
        </authorList>
    </citation>
    <scope>NUCLEOTIDE SEQUENCE [LARGE SCALE GENOMIC DNA]</scope>
    <source>
        <strain evidence="3">cv. CM334</strain>
    </source>
</reference>
<evidence type="ECO:0000313" key="2">
    <source>
        <dbReference type="EMBL" id="PHT88142.1"/>
    </source>
</evidence>
<keyword evidence="1" id="KW-1133">Transmembrane helix</keyword>
<organism evidence="2 3">
    <name type="scientific">Capsicum annuum</name>
    <name type="common">Capsicum pepper</name>
    <dbReference type="NCBI Taxonomy" id="4072"/>
    <lineage>
        <taxon>Eukaryota</taxon>
        <taxon>Viridiplantae</taxon>
        <taxon>Streptophyta</taxon>
        <taxon>Embryophyta</taxon>
        <taxon>Tracheophyta</taxon>
        <taxon>Spermatophyta</taxon>
        <taxon>Magnoliopsida</taxon>
        <taxon>eudicotyledons</taxon>
        <taxon>Gunneridae</taxon>
        <taxon>Pentapetalae</taxon>
        <taxon>asterids</taxon>
        <taxon>lamiids</taxon>
        <taxon>Solanales</taxon>
        <taxon>Solanaceae</taxon>
        <taxon>Solanoideae</taxon>
        <taxon>Capsiceae</taxon>
        <taxon>Capsicum</taxon>
    </lineage>
</organism>
<dbReference type="EMBL" id="AYRZ02000003">
    <property type="protein sequence ID" value="PHT88142.1"/>
    <property type="molecule type" value="Genomic_DNA"/>
</dbReference>
<name>A0A2G3A1P3_CAPAN</name>
<dbReference type="Gramene" id="PHT88142">
    <property type="protein sequence ID" value="PHT88142"/>
    <property type="gene ID" value="T459_10248"/>
</dbReference>
<accession>A0A2G3A1P3</accession>
<keyword evidence="3" id="KW-1185">Reference proteome</keyword>
<dbReference type="Proteomes" id="UP000222542">
    <property type="component" value="Unassembled WGS sequence"/>
</dbReference>
<evidence type="ECO:0000256" key="1">
    <source>
        <dbReference type="SAM" id="Phobius"/>
    </source>
</evidence>
<comment type="caution">
    <text evidence="2">The sequence shown here is derived from an EMBL/GenBank/DDBJ whole genome shotgun (WGS) entry which is preliminary data.</text>
</comment>
<sequence>MFIPLFKKWSVDYAGSGMSLATIALLSGYFSRLVLQANLLNSNLMITIARILYTSVDKTYNTEVAGNILAISCCTTVRKLGSGRVSCPIFSAGDFNFNGAILI</sequence>